<gene>
    <name evidence="1" type="ORF">AC625_20440</name>
</gene>
<proteinExistence type="predicted"/>
<sequence length="63" mass="7540">MKSNNKEDNFEFVARFRISEMPSDYNGNHESYISLYDNEDETGGFTEEYEAYIRNNVYPNKKQ</sequence>
<dbReference type="PATRIC" id="fig|1679170.3.peg.4642"/>
<dbReference type="Proteomes" id="UP000037146">
    <property type="component" value="Unassembled WGS sequence"/>
</dbReference>
<dbReference type="RefSeq" id="WP_049682975.1">
    <property type="nucleotide sequence ID" value="NZ_LFZW01000001.1"/>
</dbReference>
<reference evidence="2" key="1">
    <citation type="submission" date="2015-07" db="EMBL/GenBank/DDBJ databases">
        <title>Genome sequencing project for genomic taxonomy and phylogenomics of Bacillus-like bacteria.</title>
        <authorList>
            <person name="Liu B."/>
            <person name="Wang J."/>
            <person name="Zhu Y."/>
            <person name="Liu G."/>
            <person name="Chen Q."/>
            <person name="Chen Z."/>
            <person name="Lan J."/>
            <person name="Che J."/>
            <person name="Ge C."/>
            <person name="Shi H."/>
            <person name="Pan Z."/>
            <person name="Liu X."/>
        </authorList>
    </citation>
    <scope>NUCLEOTIDE SEQUENCE [LARGE SCALE GENOMIC DNA]</scope>
    <source>
        <strain evidence="2">FJAT-27997</strain>
    </source>
</reference>
<evidence type="ECO:0000313" key="1">
    <source>
        <dbReference type="EMBL" id="KMY51623.1"/>
    </source>
</evidence>
<protein>
    <submittedName>
        <fullName evidence="1">Uncharacterized protein</fullName>
    </submittedName>
</protein>
<organism evidence="1 2">
    <name type="scientific">Peribacillus loiseleuriae</name>
    <dbReference type="NCBI Taxonomy" id="1679170"/>
    <lineage>
        <taxon>Bacteria</taxon>
        <taxon>Bacillati</taxon>
        <taxon>Bacillota</taxon>
        <taxon>Bacilli</taxon>
        <taxon>Bacillales</taxon>
        <taxon>Bacillaceae</taxon>
        <taxon>Peribacillus</taxon>
    </lineage>
</organism>
<name>A0A0K9GY86_9BACI</name>
<comment type="caution">
    <text evidence="1">The sequence shown here is derived from an EMBL/GenBank/DDBJ whole genome shotgun (WGS) entry which is preliminary data.</text>
</comment>
<dbReference type="EMBL" id="LFZW01000001">
    <property type="protein sequence ID" value="KMY51623.1"/>
    <property type="molecule type" value="Genomic_DNA"/>
</dbReference>
<dbReference type="AlphaFoldDB" id="A0A0K9GY86"/>
<accession>A0A0K9GY86</accession>
<evidence type="ECO:0000313" key="2">
    <source>
        <dbReference type="Proteomes" id="UP000037146"/>
    </source>
</evidence>
<keyword evidence="2" id="KW-1185">Reference proteome</keyword>